<protein>
    <submittedName>
        <fullName evidence="2">DUF3095 domain-containing protein</fullName>
    </submittedName>
</protein>
<dbReference type="EMBL" id="JBBYHR010000014">
    <property type="protein sequence ID" value="MEL1246324.1"/>
    <property type="molecule type" value="Genomic_DNA"/>
</dbReference>
<gene>
    <name evidence="2" type="ORF">AAEO56_18775</name>
</gene>
<evidence type="ECO:0000256" key="1">
    <source>
        <dbReference type="SAM" id="Phobius"/>
    </source>
</evidence>
<proteinExistence type="predicted"/>
<keyword evidence="1" id="KW-1133">Transmembrane helix</keyword>
<comment type="caution">
    <text evidence="2">The sequence shown here is derived from an EMBL/GenBank/DDBJ whole genome shotgun (WGS) entry which is preliminary data.</text>
</comment>
<sequence>MQASTEQFYSALHLNTMRLSSLIANEKLFSRVPDDWHVVITDIKSSTQAVLTGRHEDVNLIATGSIVSVLNIAYGMDITVPFFFGGDGATFLIPGSLINKVMQALALYRITTLNNFNLDLRTGTVSVREIYANGHSVTIAKFSSSKTFFIPVVLGSGLDYAEKIIKGDDYLLSGNGKEAAELDLTGMQCRWDKIPPPFDKEEIVTLLVVSRNVEHQPTVFSKVLEKMDELYGPPENRQPISVAKLKLKTTFSRLGTEMRARLGGIQWFRLLSTWLVGLYGYFWFSTKRGKKYLKSLVEMSDTLVIDGKINTVITGSSKQREALQKLLDKMEADGAVLYGLHVSTASIMSCYVRNLEDGHIHFVDGSEGGYTQAARMLKEKLAMQHNTSE</sequence>
<evidence type="ECO:0000313" key="3">
    <source>
        <dbReference type="Proteomes" id="UP001464555"/>
    </source>
</evidence>
<dbReference type="Pfam" id="PF11294">
    <property type="entry name" value="DUF3095"/>
    <property type="match status" value="1"/>
</dbReference>
<accession>A0ABU9I2Q1</accession>
<dbReference type="Proteomes" id="UP001464555">
    <property type="component" value="Unassembled WGS sequence"/>
</dbReference>
<name>A0ABU9I2Q1_9FLAO</name>
<reference evidence="2 3" key="1">
    <citation type="submission" date="2024-04" db="EMBL/GenBank/DDBJ databases">
        <title>Flavobacterium sp. DGU11 16S ribosomal RNA gene Genome sequencing and assembly.</title>
        <authorList>
            <person name="Park S."/>
        </authorList>
    </citation>
    <scope>NUCLEOTIDE SEQUENCE [LARGE SCALE GENOMIC DNA]</scope>
    <source>
        <strain evidence="2 3">DGU11</strain>
    </source>
</reference>
<dbReference type="InterPro" id="IPR021445">
    <property type="entry name" value="DUF3095"/>
</dbReference>
<feature type="transmembrane region" description="Helical" evidence="1">
    <location>
        <begin position="267"/>
        <end position="284"/>
    </location>
</feature>
<evidence type="ECO:0000313" key="2">
    <source>
        <dbReference type="EMBL" id="MEL1246324.1"/>
    </source>
</evidence>
<keyword evidence="1" id="KW-0472">Membrane</keyword>
<keyword evidence="1" id="KW-0812">Transmembrane</keyword>
<organism evidence="2 3">
    <name type="scientific">Flavobacterium arundinis</name>
    <dbReference type="NCBI Taxonomy" id="3139143"/>
    <lineage>
        <taxon>Bacteria</taxon>
        <taxon>Pseudomonadati</taxon>
        <taxon>Bacteroidota</taxon>
        <taxon>Flavobacteriia</taxon>
        <taxon>Flavobacteriales</taxon>
        <taxon>Flavobacteriaceae</taxon>
        <taxon>Flavobacterium</taxon>
    </lineage>
</organism>
<dbReference type="RefSeq" id="WP_341698619.1">
    <property type="nucleotide sequence ID" value="NZ_JBBYHR010000014.1"/>
</dbReference>
<keyword evidence="3" id="KW-1185">Reference proteome</keyword>